<comment type="caution">
    <text evidence="2">The sequence shown here is derived from an EMBL/GenBank/DDBJ whole genome shotgun (WGS) entry which is preliminary data.</text>
</comment>
<evidence type="ECO:0000256" key="1">
    <source>
        <dbReference type="SAM" id="MobiDB-lite"/>
    </source>
</evidence>
<dbReference type="Proteomes" id="UP000198287">
    <property type="component" value="Unassembled WGS sequence"/>
</dbReference>
<organism evidence="2 3">
    <name type="scientific">Folsomia candida</name>
    <name type="common">Springtail</name>
    <dbReference type="NCBI Taxonomy" id="158441"/>
    <lineage>
        <taxon>Eukaryota</taxon>
        <taxon>Metazoa</taxon>
        <taxon>Ecdysozoa</taxon>
        <taxon>Arthropoda</taxon>
        <taxon>Hexapoda</taxon>
        <taxon>Collembola</taxon>
        <taxon>Entomobryomorpha</taxon>
        <taxon>Isotomoidea</taxon>
        <taxon>Isotomidae</taxon>
        <taxon>Proisotominae</taxon>
        <taxon>Folsomia</taxon>
    </lineage>
</organism>
<feature type="region of interest" description="Disordered" evidence="1">
    <location>
        <begin position="1"/>
        <end position="20"/>
    </location>
</feature>
<feature type="region of interest" description="Disordered" evidence="1">
    <location>
        <begin position="31"/>
        <end position="72"/>
    </location>
</feature>
<reference evidence="2 3" key="1">
    <citation type="submission" date="2015-12" db="EMBL/GenBank/DDBJ databases">
        <title>The genome of Folsomia candida.</title>
        <authorList>
            <person name="Faddeeva A."/>
            <person name="Derks M.F."/>
            <person name="Anvar Y."/>
            <person name="Smit S."/>
            <person name="Van Straalen N."/>
            <person name="Roelofs D."/>
        </authorList>
    </citation>
    <scope>NUCLEOTIDE SEQUENCE [LARGE SCALE GENOMIC DNA]</scope>
    <source>
        <strain evidence="2 3">VU population</strain>
        <tissue evidence="2">Whole body</tissue>
    </source>
</reference>
<gene>
    <name evidence="2" type="ORF">Fcan01_14161</name>
</gene>
<evidence type="ECO:0000313" key="3">
    <source>
        <dbReference type="Proteomes" id="UP000198287"/>
    </source>
</evidence>
<accession>A0A226E1H9</accession>
<dbReference type="AlphaFoldDB" id="A0A226E1H9"/>
<evidence type="ECO:0000313" key="2">
    <source>
        <dbReference type="EMBL" id="OXA51150.1"/>
    </source>
</evidence>
<dbReference type="EMBL" id="LNIX01000008">
    <property type="protein sequence ID" value="OXA51150.1"/>
    <property type="molecule type" value="Genomic_DNA"/>
</dbReference>
<feature type="compositionally biased region" description="Basic and acidic residues" evidence="1">
    <location>
        <begin position="46"/>
        <end position="56"/>
    </location>
</feature>
<name>A0A226E1H9_FOLCA</name>
<proteinExistence type="predicted"/>
<keyword evidence="3" id="KW-1185">Reference proteome</keyword>
<protein>
    <submittedName>
        <fullName evidence="2">Uncharacterized protein</fullName>
    </submittedName>
</protein>
<sequence>MLQASRAGPPNNTGDKDLCHRIIFRPPWEAMEGRAGDPKGTGGAHKVQDGVAKGKDGPQGLGQGEGYEEPGERKLYIQRLGVRLDKDGYMLLALGKWVPQGESECP</sequence>